<dbReference type="GO" id="GO:0030435">
    <property type="term" value="P:sporulation resulting in formation of a cellular spore"/>
    <property type="evidence" value="ECO:0007669"/>
    <property type="project" value="InterPro"/>
</dbReference>
<dbReference type="EMBL" id="AONQ01000090">
    <property type="protein sequence ID" value="EME67979.1"/>
    <property type="molecule type" value="Genomic_DNA"/>
</dbReference>
<keyword evidence="2" id="KW-1185">Reference proteome</keyword>
<evidence type="ECO:0000313" key="2">
    <source>
        <dbReference type="Proteomes" id="UP000011744"/>
    </source>
</evidence>
<evidence type="ECO:0000313" key="1">
    <source>
        <dbReference type="EMBL" id="EME67979.1"/>
    </source>
</evidence>
<dbReference type="AlphaFoldDB" id="M3A682"/>
<sequence>MKSTTTAIITAGKITPVNNAGKLLALADVTLMLDGVEITIHGVQVRADASGTEVTLPRYRSASGEWMTAI</sequence>
<feature type="non-terminal residue" evidence="1">
    <location>
        <position position="70"/>
    </location>
</feature>
<dbReference type="InterPro" id="IPR036751">
    <property type="entry name" value="SpoVG_sf"/>
</dbReference>
<organism evidence="1 2">
    <name type="scientific">Paramagnetospirillum caucaseum</name>
    <dbReference type="NCBI Taxonomy" id="1244869"/>
    <lineage>
        <taxon>Bacteria</taxon>
        <taxon>Pseudomonadati</taxon>
        <taxon>Pseudomonadota</taxon>
        <taxon>Alphaproteobacteria</taxon>
        <taxon>Rhodospirillales</taxon>
        <taxon>Magnetospirillaceae</taxon>
        <taxon>Paramagnetospirillum</taxon>
    </lineage>
</organism>
<gene>
    <name evidence="1" type="ORF">H261_20719</name>
</gene>
<reference evidence="1 2" key="1">
    <citation type="journal article" date="2014" name="Genome Announc.">
        <title>Draft Genome Sequence of Magnetospirillum sp. Strain SO-1, a Freshwater Magnetotactic Bacterium Isolated from the Ol'khovka River, Russia.</title>
        <authorList>
            <person name="Grouzdev D.S."/>
            <person name="Dziuba M.V."/>
            <person name="Sukhacheva M.S."/>
            <person name="Mardanov A.V."/>
            <person name="Beletskiy A.V."/>
            <person name="Kuznetsov B.B."/>
            <person name="Skryabin K.G."/>
        </authorList>
    </citation>
    <scope>NUCLEOTIDE SEQUENCE [LARGE SCALE GENOMIC DNA]</scope>
    <source>
        <strain evidence="1 2">SO-1</strain>
    </source>
</reference>
<dbReference type="SUPFAM" id="SSF160537">
    <property type="entry name" value="SpoVG-like"/>
    <property type="match status" value="1"/>
</dbReference>
<name>M3A682_9PROT</name>
<dbReference type="STRING" id="1244869.H261_20719"/>
<comment type="caution">
    <text evidence="1">The sequence shown here is derived from an EMBL/GenBank/DDBJ whole genome shotgun (WGS) entry which is preliminary data.</text>
</comment>
<dbReference type="eggNOG" id="COG2088">
    <property type="taxonomic scope" value="Bacteria"/>
</dbReference>
<protein>
    <submittedName>
        <fullName evidence="1">Uncharacterized protein</fullName>
    </submittedName>
</protein>
<dbReference type="Gene3D" id="3.30.1120.40">
    <property type="entry name" value="Stage V sporulation protein G"/>
    <property type="match status" value="1"/>
</dbReference>
<accession>M3A682</accession>
<dbReference type="Proteomes" id="UP000011744">
    <property type="component" value="Unassembled WGS sequence"/>
</dbReference>
<proteinExistence type="predicted"/>
<dbReference type="RefSeq" id="WP_008621458.1">
    <property type="nucleotide sequence ID" value="NZ_AONQ01000090.1"/>
</dbReference>